<name>A0A2N9PCP2_9FLAO</name>
<evidence type="ECO:0000313" key="1">
    <source>
        <dbReference type="EMBL" id="RVU90482.1"/>
    </source>
</evidence>
<proteinExistence type="predicted"/>
<dbReference type="Proteomes" id="UP000288951">
    <property type="component" value="Unassembled WGS sequence"/>
</dbReference>
<organism evidence="2 3">
    <name type="scientific">Flavobacterium columnare</name>
    <dbReference type="NCBI Taxonomy" id="996"/>
    <lineage>
        <taxon>Bacteria</taxon>
        <taxon>Pseudomonadati</taxon>
        <taxon>Bacteroidota</taxon>
        <taxon>Flavobacteriia</taxon>
        <taxon>Flavobacteriales</taxon>
        <taxon>Flavobacteriaceae</taxon>
        <taxon>Flavobacterium</taxon>
    </lineage>
</organism>
<reference evidence="2" key="1">
    <citation type="submission" date="2018-02" db="EMBL/GenBank/DDBJ databases">
        <authorList>
            <person name="Cohen D.B."/>
            <person name="Kent A.D."/>
        </authorList>
    </citation>
    <scope>NUCLEOTIDE SEQUENCE [LARGE SCALE GENOMIC DNA]</scope>
    <source>
        <strain evidence="2">CIP109753</strain>
    </source>
</reference>
<dbReference type="Proteomes" id="UP000238180">
    <property type="component" value="Unassembled WGS sequence"/>
</dbReference>
<dbReference type="EMBL" id="OLKH01000116">
    <property type="protein sequence ID" value="SPE78132.1"/>
    <property type="molecule type" value="Genomic_DNA"/>
</dbReference>
<dbReference type="AlphaFoldDB" id="A0A2N9PCP2"/>
<reference evidence="1" key="2">
    <citation type="submission" date="2018-12" db="EMBL/GenBank/DDBJ databases">
        <title>Draft genome sequence of Flaovobacterium columnare ARS1 isolated from channel catfish in Alabama.</title>
        <authorList>
            <person name="Cai W."/>
            <person name="Arias C."/>
        </authorList>
    </citation>
    <scope>NUCLEOTIDE SEQUENCE [LARGE SCALE GENOMIC DNA]</scope>
    <source>
        <strain evidence="1">ARS1</strain>
    </source>
</reference>
<gene>
    <name evidence="1" type="ORF">EH230_05970</name>
    <name evidence="2" type="ORF">FLACOL_02147</name>
</gene>
<keyword evidence="4" id="KW-1185">Reference proteome</keyword>
<evidence type="ECO:0000313" key="4">
    <source>
        <dbReference type="Proteomes" id="UP000288951"/>
    </source>
</evidence>
<evidence type="ECO:0000313" key="2">
    <source>
        <dbReference type="EMBL" id="SPE78132.1"/>
    </source>
</evidence>
<sequence>MKKVTIVLLVIVANCTNRNNFKYYQGYIYLNKNPVPDVEVYEEDNPSNKTKTDENGFFKIPMQQKYISNFLIIRKKNKIIDSIQIIRTSGGEKVNFYFVEGRKDTLFVDYK</sequence>
<evidence type="ECO:0000313" key="3">
    <source>
        <dbReference type="Proteomes" id="UP000238180"/>
    </source>
</evidence>
<protein>
    <submittedName>
        <fullName evidence="2">Uncharacterized protein</fullName>
    </submittedName>
</protein>
<accession>A0A2N9PCP2</accession>
<dbReference type="OrthoDB" id="1452605at2"/>
<dbReference type="EMBL" id="RQSM01000003">
    <property type="protein sequence ID" value="RVU90482.1"/>
    <property type="molecule type" value="Genomic_DNA"/>
</dbReference>
<dbReference type="RefSeq" id="WP_105196678.1">
    <property type="nucleotide sequence ID" value="NZ_OLKH01000116.1"/>
</dbReference>